<protein>
    <submittedName>
        <fullName evidence="1">Uncharacterized protein</fullName>
    </submittedName>
</protein>
<accession>A0A2S6CJN7</accession>
<proteinExistence type="predicted"/>
<dbReference type="OrthoDB" id="10473997at2759"/>
<reference evidence="2" key="1">
    <citation type="journal article" date="2017" name="bioRxiv">
        <title>Conservation of a gene cluster reveals novel cercosporin biosynthetic mechanisms and extends production to the genus Colletotrichum.</title>
        <authorList>
            <person name="de Jonge R."/>
            <person name="Ebert M.K."/>
            <person name="Huitt-Roehl C.R."/>
            <person name="Pal P."/>
            <person name="Suttle J.C."/>
            <person name="Spanner R.E."/>
            <person name="Neubauer J.D."/>
            <person name="Jurick W.M.II."/>
            <person name="Stott K.A."/>
            <person name="Secor G.A."/>
            <person name="Thomma B.P.H.J."/>
            <person name="Van de Peer Y."/>
            <person name="Townsend C.A."/>
            <person name="Bolton M.D."/>
        </authorList>
    </citation>
    <scope>NUCLEOTIDE SEQUENCE [LARGE SCALE GENOMIC DNA]</scope>
    <source>
        <strain evidence="2">CBS538.71</strain>
    </source>
</reference>
<keyword evidence="2" id="KW-1185">Reference proteome</keyword>
<dbReference type="EMBL" id="PNEN01000330">
    <property type="protein sequence ID" value="PPJ59938.1"/>
    <property type="molecule type" value="Genomic_DNA"/>
</dbReference>
<name>A0A2S6CJN7_9PEZI</name>
<evidence type="ECO:0000313" key="1">
    <source>
        <dbReference type="EMBL" id="PPJ59938.1"/>
    </source>
</evidence>
<organism evidence="1 2">
    <name type="scientific">Cercospora berteroae</name>
    <dbReference type="NCBI Taxonomy" id="357750"/>
    <lineage>
        <taxon>Eukaryota</taxon>
        <taxon>Fungi</taxon>
        <taxon>Dikarya</taxon>
        <taxon>Ascomycota</taxon>
        <taxon>Pezizomycotina</taxon>
        <taxon>Dothideomycetes</taxon>
        <taxon>Dothideomycetidae</taxon>
        <taxon>Mycosphaerellales</taxon>
        <taxon>Mycosphaerellaceae</taxon>
        <taxon>Cercospora</taxon>
    </lineage>
</organism>
<evidence type="ECO:0000313" key="2">
    <source>
        <dbReference type="Proteomes" id="UP000237631"/>
    </source>
</evidence>
<gene>
    <name evidence="1" type="ORF">CBER1_10690</name>
</gene>
<sequence length="304" mass="34708">MVRVCPDAESTRITKYPRRVRPSVLQREDKRFARIILPYLWKETDFWLPLMTHDDEARAQLCYFALTEGCEYMLHDRVTGPLPENMAHWTNPLEPSGDSTLADVRWRSFLIRCMVRAHLMHDTGQSADGAIASFSRIDKAVWAGKIRFREERRLEPNKPYPALTRISILPALMCPNSELLTGRYGRTNSKLWDNFVWRTTESINTRNPRKTIADDFILAGLALHHPSRPNAEPALAFLDKYFLESPEGDLKEIRVSIPASEQVLSLFLSKASSMAHHKSGQAQMAARVAALKIKLLPPDSSRAR</sequence>
<comment type="caution">
    <text evidence="1">The sequence shown here is derived from an EMBL/GenBank/DDBJ whole genome shotgun (WGS) entry which is preliminary data.</text>
</comment>
<dbReference type="AlphaFoldDB" id="A0A2S6CJN7"/>
<dbReference type="Proteomes" id="UP000237631">
    <property type="component" value="Unassembled WGS sequence"/>
</dbReference>